<evidence type="ECO:0000256" key="1">
    <source>
        <dbReference type="SAM" id="Phobius"/>
    </source>
</evidence>
<dbReference type="AlphaFoldDB" id="A0A1G1V7B0"/>
<sequence>MQVVKSENSLRNALTLYAILLVIWGFYRILFKLPDYIEELVFKPLLWLGALYLFLQKEKAGPVGGFASVGWTAKNLFNSIYLGVGLGMVFAVVGIISNIFKYESIALANFGFTANSLLGGLSLSFITAVSEETVFRGYFLSRATKALKSEWSANILVSFGWVLIHLPVLFFVYDLSLSELPARALLSFVFSLGAGFVYGRTGNILAPVLLNVFWSWPIILFR</sequence>
<comment type="caution">
    <text evidence="3">The sequence shown here is derived from an EMBL/GenBank/DDBJ whole genome shotgun (WGS) entry which is preliminary data.</text>
</comment>
<proteinExistence type="predicted"/>
<feature type="transmembrane region" description="Helical" evidence="1">
    <location>
        <begin position="180"/>
        <end position="198"/>
    </location>
</feature>
<accession>A0A1G1V7B0</accession>
<gene>
    <name evidence="3" type="ORF">A3F61_03110</name>
</gene>
<feature type="transmembrane region" description="Helical" evidence="1">
    <location>
        <begin position="151"/>
        <end position="173"/>
    </location>
</feature>
<reference evidence="3 4" key="1">
    <citation type="journal article" date="2016" name="Nat. Commun.">
        <title>Thousands of microbial genomes shed light on interconnected biogeochemical processes in an aquifer system.</title>
        <authorList>
            <person name="Anantharaman K."/>
            <person name="Brown C.T."/>
            <person name="Hug L.A."/>
            <person name="Sharon I."/>
            <person name="Castelle C.J."/>
            <person name="Probst A.J."/>
            <person name="Thomas B.C."/>
            <person name="Singh A."/>
            <person name="Wilkins M.J."/>
            <person name="Karaoz U."/>
            <person name="Brodie E.L."/>
            <person name="Williams K.H."/>
            <person name="Hubbard S.S."/>
            <person name="Banfield J.F."/>
        </authorList>
    </citation>
    <scope>NUCLEOTIDE SEQUENCE [LARGE SCALE GENOMIC DNA]</scope>
</reference>
<evidence type="ECO:0000313" key="3">
    <source>
        <dbReference type="EMBL" id="OGY11295.1"/>
    </source>
</evidence>
<dbReference type="STRING" id="1797517.A3F61_03110"/>
<feature type="transmembrane region" description="Helical" evidence="1">
    <location>
        <begin position="76"/>
        <end position="100"/>
    </location>
</feature>
<dbReference type="GO" id="GO:0080120">
    <property type="term" value="P:CAAX-box protein maturation"/>
    <property type="evidence" value="ECO:0007669"/>
    <property type="project" value="UniProtKB-ARBA"/>
</dbReference>
<keyword evidence="1" id="KW-1133">Transmembrane helix</keyword>
<feature type="transmembrane region" description="Helical" evidence="1">
    <location>
        <begin position="204"/>
        <end position="221"/>
    </location>
</feature>
<feature type="domain" description="CAAX prenyl protease 2/Lysostaphin resistance protein A-like" evidence="2">
    <location>
        <begin position="115"/>
        <end position="215"/>
    </location>
</feature>
<dbReference type="GO" id="GO:0004175">
    <property type="term" value="F:endopeptidase activity"/>
    <property type="evidence" value="ECO:0007669"/>
    <property type="project" value="UniProtKB-ARBA"/>
</dbReference>
<feature type="transmembrane region" description="Helical" evidence="1">
    <location>
        <begin position="112"/>
        <end position="131"/>
    </location>
</feature>
<protein>
    <recommendedName>
        <fullName evidence="2">CAAX prenyl protease 2/Lysostaphin resistance protein A-like domain-containing protein</fullName>
    </recommendedName>
</protein>
<dbReference type="EMBL" id="MHCA01000040">
    <property type="protein sequence ID" value="OGY11295.1"/>
    <property type="molecule type" value="Genomic_DNA"/>
</dbReference>
<organism evidence="3 4">
    <name type="scientific">Candidatus Blackburnbacteria bacterium RIFCSPHIGHO2_12_FULL_41_13b</name>
    <dbReference type="NCBI Taxonomy" id="1797517"/>
    <lineage>
        <taxon>Bacteria</taxon>
        <taxon>Candidatus Blackburniibacteriota</taxon>
    </lineage>
</organism>
<keyword evidence="1" id="KW-0812">Transmembrane</keyword>
<evidence type="ECO:0000313" key="4">
    <source>
        <dbReference type="Proteomes" id="UP000178272"/>
    </source>
</evidence>
<dbReference type="InterPro" id="IPR003675">
    <property type="entry name" value="Rce1/LyrA-like_dom"/>
</dbReference>
<feature type="transmembrane region" description="Helical" evidence="1">
    <location>
        <begin position="12"/>
        <end position="31"/>
    </location>
</feature>
<dbReference type="Proteomes" id="UP000178272">
    <property type="component" value="Unassembled WGS sequence"/>
</dbReference>
<evidence type="ECO:0000259" key="2">
    <source>
        <dbReference type="Pfam" id="PF02517"/>
    </source>
</evidence>
<name>A0A1G1V7B0_9BACT</name>
<dbReference type="Pfam" id="PF02517">
    <property type="entry name" value="Rce1-like"/>
    <property type="match status" value="1"/>
</dbReference>
<keyword evidence="1" id="KW-0472">Membrane</keyword>